<keyword evidence="8" id="KW-1133">Transmembrane helix</keyword>
<dbReference type="InterPro" id="IPR036396">
    <property type="entry name" value="Cyt_P450_sf"/>
</dbReference>
<comment type="subcellular location">
    <subcellularLocation>
        <location evidence="2">Membrane</location>
    </subcellularLocation>
</comment>
<keyword evidence="9 13" id="KW-0560">Oxidoreductase</keyword>
<evidence type="ECO:0008006" key="16">
    <source>
        <dbReference type="Google" id="ProtNLM"/>
    </source>
</evidence>
<dbReference type="InterPro" id="IPR001128">
    <property type="entry name" value="Cyt_P450"/>
</dbReference>
<keyword evidence="7 13" id="KW-0479">Metal-binding</keyword>
<dbReference type="Pfam" id="PF00067">
    <property type="entry name" value="p450"/>
    <property type="match status" value="1"/>
</dbReference>
<proteinExistence type="inferred from homology"/>
<dbReference type="PRINTS" id="PR00385">
    <property type="entry name" value="P450"/>
</dbReference>
<dbReference type="Gene3D" id="1.10.630.10">
    <property type="entry name" value="Cytochrome P450"/>
    <property type="match status" value="1"/>
</dbReference>
<dbReference type="PANTHER" id="PTHR24305">
    <property type="entry name" value="CYTOCHROME P450"/>
    <property type="match status" value="1"/>
</dbReference>
<evidence type="ECO:0000256" key="13">
    <source>
        <dbReference type="RuleBase" id="RU000461"/>
    </source>
</evidence>
<keyword evidence="15" id="KW-1185">Reference proteome</keyword>
<dbReference type="EMBL" id="JBAHYK010000492">
    <property type="protein sequence ID" value="KAL0573542.1"/>
    <property type="molecule type" value="Genomic_DNA"/>
</dbReference>
<dbReference type="InterPro" id="IPR017972">
    <property type="entry name" value="Cyt_P450_CS"/>
</dbReference>
<evidence type="ECO:0000256" key="12">
    <source>
        <dbReference type="ARBA" id="ARBA00023136"/>
    </source>
</evidence>
<evidence type="ECO:0000256" key="3">
    <source>
        <dbReference type="ARBA" id="ARBA00004721"/>
    </source>
</evidence>
<keyword evidence="5 13" id="KW-0349">Heme</keyword>
<evidence type="ECO:0000256" key="5">
    <source>
        <dbReference type="ARBA" id="ARBA00022617"/>
    </source>
</evidence>
<organism evidence="14 15">
    <name type="scientific">Marasmius crinis-equi</name>
    <dbReference type="NCBI Taxonomy" id="585013"/>
    <lineage>
        <taxon>Eukaryota</taxon>
        <taxon>Fungi</taxon>
        <taxon>Dikarya</taxon>
        <taxon>Basidiomycota</taxon>
        <taxon>Agaricomycotina</taxon>
        <taxon>Agaricomycetes</taxon>
        <taxon>Agaricomycetidae</taxon>
        <taxon>Agaricales</taxon>
        <taxon>Marasmiineae</taxon>
        <taxon>Marasmiaceae</taxon>
        <taxon>Marasmius</taxon>
    </lineage>
</organism>
<keyword evidence="10 13" id="KW-0408">Iron</keyword>
<reference evidence="14 15" key="1">
    <citation type="submission" date="2024-02" db="EMBL/GenBank/DDBJ databases">
        <title>A draft genome for the cacao thread blight pathogen Marasmius crinis-equi.</title>
        <authorList>
            <person name="Cohen S.P."/>
            <person name="Baruah I.K."/>
            <person name="Amoako-Attah I."/>
            <person name="Bukari Y."/>
            <person name="Meinhardt L.W."/>
            <person name="Bailey B.A."/>
        </authorList>
    </citation>
    <scope>NUCLEOTIDE SEQUENCE [LARGE SCALE GENOMIC DNA]</scope>
    <source>
        <strain evidence="14 15">GH-76</strain>
    </source>
</reference>
<evidence type="ECO:0000256" key="1">
    <source>
        <dbReference type="ARBA" id="ARBA00001971"/>
    </source>
</evidence>
<evidence type="ECO:0000256" key="8">
    <source>
        <dbReference type="ARBA" id="ARBA00022989"/>
    </source>
</evidence>
<keyword evidence="6" id="KW-0812">Transmembrane</keyword>
<evidence type="ECO:0000256" key="6">
    <source>
        <dbReference type="ARBA" id="ARBA00022692"/>
    </source>
</evidence>
<dbReference type="PROSITE" id="PS00086">
    <property type="entry name" value="CYTOCHROME_P450"/>
    <property type="match status" value="1"/>
</dbReference>
<comment type="pathway">
    <text evidence="3">Secondary metabolite biosynthesis; terpenoid biosynthesis.</text>
</comment>
<evidence type="ECO:0000256" key="2">
    <source>
        <dbReference type="ARBA" id="ARBA00004370"/>
    </source>
</evidence>
<protein>
    <recommendedName>
        <fullName evidence="16">Cytochrome P450</fullName>
    </recommendedName>
</protein>
<dbReference type="SUPFAM" id="SSF48264">
    <property type="entry name" value="Cytochrome P450"/>
    <property type="match status" value="1"/>
</dbReference>
<evidence type="ECO:0000313" key="15">
    <source>
        <dbReference type="Proteomes" id="UP001465976"/>
    </source>
</evidence>
<keyword evidence="11 13" id="KW-0503">Monooxygenase</keyword>
<comment type="caution">
    <text evidence="14">The sequence shown here is derived from an EMBL/GenBank/DDBJ whole genome shotgun (WGS) entry which is preliminary data.</text>
</comment>
<accession>A0ABR3FE09</accession>
<dbReference type="PANTHER" id="PTHR24305:SF166">
    <property type="entry name" value="CYTOCHROME P450 12A4, MITOCHONDRIAL-RELATED"/>
    <property type="match status" value="1"/>
</dbReference>
<gene>
    <name evidence="14" type="ORF">V5O48_008409</name>
</gene>
<dbReference type="InterPro" id="IPR050121">
    <property type="entry name" value="Cytochrome_P450_monoxygenase"/>
</dbReference>
<evidence type="ECO:0000256" key="10">
    <source>
        <dbReference type="ARBA" id="ARBA00023004"/>
    </source>
</evidence>
<sequence>MTSYLSLTVIATIVVVLYHKRRSRRNFIADIQGPSSSSFLTGNLGEWLRAEAGEIESKWFAEYGNVVRFKAPFGEDRLLISDPGAVHHILSSCRWGSPEERHIRARFLTGEYFPKDVLVSSLYTVRSVLASVLWLNVALGDDHKRHQKIMNPAFGGPETKALVPIFFEAASALTDKWRDMLSDSTFKDHSKVMNVPEWTSRATLDAIGHAGFNYDFGAMDNRTNRLSAAYHNLLADMFSTPSDGMLIMTALCSWIPASVMSWILEHSSNPRLVRGRATRVVSKEVAENLVERLEDDPCSRSRDIMSLLVKANMSENAKSGMSREELLAQMQIMFLAGHDTSANTLTWMLLELSRHPTVQDRLRSEIRLKERQNVAEGRSSFTANDLESMPYLNAVVKESLRFDPVISYLERMSMTEDVAPLSESIQTRSRKEIREVCVSKGQKVYISVTEYHRHKTIFGADAHLYRPERWLEAEPAGLKDASVGVYSNLMSFSGGVRSCIGWRFAVYEIEAFLVELISSL</sequence>
<keyword evidence="12" id="KW-0472">Membrane</keyword>
<comment type="cofactor">
    <cofactor evidence="1">
        <name>heme</name>
        <dbReference type="ChEBI" id="CHEBI:30413"/>
    </cofactor>
</comment>
<evidence type="ECO:0000256" key="9">
    <source>
        <dbReference type="ARBA" id="ARBA00023002"/>
    </source>
</evidence>
<name>A0ABR3FE09_9AGAR</name>
<dbReference type="PRINTS" id="PR00465">
    <property type="entry name" value="EP450IV"/>
</dbReference>
<dbReference type="Proteomes" id="UP001465976">
    <property type="component" value="Unassembled WGS sequence"/>
</dbReference>
<evidence type="ECO:0000313" key="14">
    <source>
        <dbReference type="EMBL" id="KAL0573542.1"/>
    </source>
</evidence>
<evidence type="ECO:0000256" key="4">
    <source>
        <dbReference type="ARBA" id="ARBA00010617"/>
    </source>
</evidence>
<evidence type="ECO:0000256" key="7">
    <source>
        <dbReference type="ARBA" id="ARBA00022723"/>
    </source>
</evidence>
<comment type="similarity">
    <text evidence="4 13">Belongs to the cytochrome P450 family.</text>
</comment>
<dbReference type="InterPro" id="IPR002403">
    <property type="entry name" value="Cyt_P450_E_grp-IV"/>
</dbReference>
<evidence type="ECO:0000256" key="11">
    <source>
        <dbReference type="ARBA" id="ARBA00023033"/>
    </source>
</evidence>